<proteinExistence type="predicted"/>
<dbReference type="InterPro" id="IPR029312">
    <property type="entry name" value="FANCI_HD2"/>
</dbReference>
<feature type="domain" description="FANCI helical" evidence="7">
    <location>
        <begin position="590"/>
        <end position="829"/>
    </location>
</feature>
<evidence type="ECO:0000259" key="3">
    <source>
        <dbReference type="Pfam" id="PF14676"/>
    </source>
</evidence>
<dbReference type="InterPro" id="IPR029310">
    <property type="entry name" value="FANCI_HD1"/>
</dbReference>
<dbReference type="Pfam" id="PF14680">
    <property type="entry name" value="FANCI_HD2"/>
    <property type="match status" value="1"/>
</dbReference>
<dbReference type="PANTHER" id="PTHR21818:SF0">
    <property type="entry name" value="FANCONI ANEMIA GROUP I PROTEIN"/>
    <property type="match status" value="1"/>
</dbReference>
<accession>A0A9W4WK72</accession>
<evidence type="ECO:0000259" key="4">
    <source>
        <dbReference type="Pfam" id="PF14677"/>
    </source>
</evidence>
<dbReference type="GO" id="GO:0006281">
    <property type="term" value="P:DNA repair"/>
    <property type="evidence" value="ECO:0007669"/>
    <property type="project" value="InterPro"/>
</dbReference>
<dbReference type="InterPro" id="IPR029313">
    <property type="entry name" value="FANCI_S3"/>
</dbReference>
<comment type="caution">
    <text evidence="8">The sequence shown here is derived from an EMBL/GenBank/DDBJ whole genome shotgun (WGS) entry which is preliminary data.</text>
</comment>
<protein>
    <submittedName>
        <fullName evidence="8">11090_t:CDS:1</fullName>
    </submittedName>
</protein>
<keyword evidence="9" id="KW-1185">Reference proteome</keyword>
<dbReference type="InterPro" id="IPR029315">
    <property type="entry name" value="FANCI_S2"/>
</dbReference>
<dbReference type="Pfam" id="PF14678">
    <property type="entry name" value="FANCI_S4"/>
    <property type="match status" value="1"/>
</dbReference>
<feature type="domain" description="FANCI solenoid 4" evidence="5">
    <location>
        <begin position="1089"/>
        <end position="1329"/>
    </location>
</feature>
<reference evidence="8" key="1">
    <citation type="submission" date="2022-08" db="EMBL/GenBank/DDBJ databases">
        <authorList>
            <person name="Kallberg Y."/>
            <person name="Tangrot J."/>
            <person name="Rosling A."/>
        </authorList>
    </citation>
    <scope>NUCLEOTIDE SEQUENCE</scope>
    <source>
        <strain evidence="8">Wild A</strain>
    </source>
</reference>
<evidence type="ECO:0000313" key="8">
    <source>
        <dbReference type="EMBL" id="CAI2167653.1"/>
    </source>
</evidence>
<dbReference type="OrthoDB" id="195089at2759"/>
<dbReference type="InterPro" id="IPR029308">
    <property type="entry name" value="FANCI_S1"/>
</dbReference>
<evidence type="ECO:0000259" key="7">
    <source>
        <dbReference type="Pfam" id="PF14680"/>
    </source>
</evidence>
<dbReference type="InterPro" id="IPR029314">
    <property type="entry name" value="FANCI_S4"/>
</dbReference>
<dbReference type="Pfam" id="PF14675">
    <property type="entry name" value="FANCI_S1"/>
    <property type="match status" value="1"/>
</dbReference>
<dbReference type="EMBL" id="CAMKVN010000412">
    <property type="protein sequence ID" value="CAI2167653.1"/>
    <property type="molecule type" value="Genomic_DNA"/>
</dbReference>
<dbReference type="Proteomes" id="UP001153678">
    <property type="component" value="Unassembled WGS sequence"/>
</dbReference>
<dbReference type="Pfam" id="PF14677">
    <property type="entry name" value="FANCI_S3"/>
    <property type="match status" value="1"/>
</dbReference>
<feature type="region of interest" description="Disordered" evidence="1">
    <location>
        <begin position="1332"/>
        <end position="1365"/>
    </location>
</feature>
<dbReference type="Pfam" id="PF14676">
    <property type="entry name" value="FANCI_S2"/>
    <property type="match status" value="1"/>
</dbReference>
<evidence type="ECO:0000259" key="2">
    <source>
        <dbReference type="Pfam" id="PF14675"/>
    </source>
</evidence>
<organism evidence="8 9">
    <name type="scientific">Funneliformis geosporum</name>
    <dbReference type="NCBI Taxonomy" id="1117311"/>
    <lineage>
        <taxon>Eukaryota</taxon>
        <taxon>Fungi</taxon>
        <taxon>Fungi incertae sedis</taxon>
        <taxon>Mucoromycota</taxon>
        <taxon>Glomeromycotina</taxon>
        <taxon>Glomeromycetes</taxon>
        <taxon>Glomerales</taxon>
        <taxon>Glomeraceae</taxon>
        <taxon>Funneliformis</taxon>
    </lineage>
</organism>
<dbReference type="PANTHER" id="PTHR21818">
    <property type="entry name" value="BC025462 PROTEIN"/>
    <property type="match status" value="1"/>
</dbReference>
<feature type="domain" description="FANCI solenoid 3" evidence="4">
    <location>
        <begin position="849"/>
        <end position="1076"/>
    </location>
</feature>
<sequence length="1365" mass="156252">MEEKIIEYIARKEIKETGLFLDTVDLKEIKNLIINLLKDDSKFYNENSTGCFAIICTLFKASVTDDLNGEKKALEDRELRNGRRCTIIQEILRWLCEKGNDTTSHFDKIVSDLVGICINEISIGTTDSPVMIEMFVDISTSIIQAIKRGIPLHGKLFSFLPIMLSAFDSCNEVVSGKNSTGYSMTGQDYKDDILNKLCNTKWHTSNVLSLAGEFRDIPMSNEQLRFVAEKIMSHFDVIDINEVPPLVYQILLLSRKGHKRLILQGIADFFNRLDDEILDEKRENDSVASLSFSQLSHMEGTAIIHICFAITQDQELGSEFIKYMKSDKTSFLKPFSIACLLSIARIHRFEDQALDLLKTSILVTFKDKEKMGKAKWISSGNFSKIISSVSLFELFQNIMQKTSFGWDQVTQSLVQLGIILIDLAVPSAQFGKVSDTNRTKKGTIAPNEMTKLGTTILLEMFKIHDMVRAEILDQLQSRVISKSLSVEYFLNLLELIVKETPHYLYNYISRIKGTLDYLSFLSITTADSLLKALQPLFYENHSLRDGLMVILRKGLFTKELEGRQIALSGYLRLLKMPAANNRRLCVIPQMRMSNSNDLFDNQNSLSFEILGNLRKCFSQQPQLRLSLYEGLLELMDVHQHLNPIIFDILYPHFQQFFEQGSSLYATVHIESCIETLNGEPHIVEPLPYLLICLSKSFTAFKMINDGNEGWAFKLRNYSKSRQTQLKYTFINLEDSQFNKIQLEECKMNFQTLVDQLIHSDMSEFLIHPNADFKMNSNEGCRNNMCASILLGMYEAAIEHSFLASEPTIELSEIILRLFKRYTALFEVLKEKSVNARGRKIVTSITENSILSFKCITELCKFTFQDINDPELYVVNTALRADAGFVKYITAVAYNKISQITSNFNPEDDETLGYCTSLTQVFMNEFIKNNKASIATRQEDGNKKDKSIFEIAIESFALLVQAVSSYWPDKLIDFLALSYPSELTDELIPKDLNGWLNLYIREFEHLIIASLNERIPHIKEALVLFQTISLLASHFTRPIDNSNPHEYSEQLVTWLKSLCKERVIEDTILAKNIITLLIKLEKDMSDFGTIAEIAHDILVVLGDINGATDGIEMNPKFVIVNPRTSGIICSVLIGFIESMYEEIEWFLNRMKLMCSTKDTDLNNEMLDVEQSICVRLMTLINATIYLEQTSLQDSSSEQLIKCLQKTYKVMIALIKYKIAEGGEILKHFIDVIELTGLQLTENLYNLLLAFGSKPETNRLIVGKKRKLKSNLTIQKARIARESKIIPHLIFLLEQYERFLIQLTKKSKIDLTQFIKRATNRDFKIKTDLMDELDVDNDKNSKPNKPTRREVDNDDALESHQTKRHRS</sequence>
<dbReference type="GO" id="GO:0070182">
    <property type="term" value="F:DNA polymerase binding"/>
    <property type="evidence" value="ECO:0007669"/>
    <property type="project" value="TreeGrafter"/>
</dbReference>
<dbReference type="Pfam" id="PF14679">
    <property type="entry name" value="FANCI_HD1"/>
    <property type="match status" value="1"/>
</dbReference>
<evidence type="ECO:0000259" key="5">
    <source>
        <dbReference type="Pfam" id="PF14678"/>
    </source>
</evidence>
<evidence type="ECO:0000313" key="9">
    <source>
        <dbReference type="Proteomes" id="UP001153678"/>
    </source>
</evidence>
<dbReference type="InterPro" id="IPR026171">
    <property type="entry name" value="FANCI"/>
</dbReference>
<name>A0A9W4WK72_9GLOM</name>
<gene>
    <name evidence="8" type="ORF">FWILDA_LOCUS3184</name>
</gene>
<feature type="domain" description="FANCI solenoid 1" evidence="2">
    <location>
        <begin position="133"/>
        <end position="310"/>
    </location>
</feature>
<evidence type="ECO:0000259" key="6">
    <source>
        <dbReference type="Pfam" id="PF14679"/>
    </source>
</evidence>
<feature type="compositionally biased region" description="Basic and acidic residues" evidence="1">
    <location>
        <begin position="1334"/>
        <end position="1359"/>
    </location>
</feature>
<evidence type="ECO:0000256" key="1">
    <source>
        <dbReference type="SAM" id="MobiDB-lite"/>
    </source>
</evidence>
<feature type="domain" description="FANCI helical" evidence="6">
    <location>
        <begin position="315"/>
        <end position="378"/>
    </location>
</feature>
<feature type="domain" description="FANCI solenoid 2" evidence="3">
    <location>
        <begin position="409"/>
        <end position="571"/>
    </location>
</feature>